<gene>
    <name evidence="1" type="ORF">LSCP400_08421</name>
</gene>
<dbReference type="EMBL" id="CBVR010000010">
    <property type="protein sequence ID" value="CDK35036.1"/>
    <property type="molecule type" value="Genomic_DNA"/>
</dbReference>
<comment type="caution">
    <text evidence="1">The sequence shown here is derived from an EMBL/GenBank/DDBJ whole genome shotgun (WGS) entry which is preliminary data.</text>
</comment>
<protein>
    <submittedName>
        <fullName evidence="1">Prophage Lp2 protein 45</fullName>
    </submittedName>
</protein>
<reference evidence="1" key="2">
    <citation type="journal article" date="2014" name="Genome Announc.">
        <title>Draft Genome Sequence of a Novel Lactobacillus salivarius Strain Isolated from Piglet.</title>
        <authorList>
            <person name="Mackenzie D.A."/>
            <person name="McLay K."/>
            <person name="Roos S."/>
            <person name="Walter J."/>
            <person name="Swarbreck D."/>
            <person name="Drou N."/>
            <person name="Crossman L.C."/>
            <person name="Juge N."/>
        </authorList>
    </citation>
    <scope>NUCLEOTIDE SEQUENCE [LARGE SCALE GENOMIC DNA]</scope>
    <source>
        <strain>cp400</strain>
    </source>
</reference>
<sequence>MVSTGSLTARDSDKIIYYWKRIEHAAVTDLPAILGLQGATSTTNQRNVQSTQTKTGVIKSVQAPNQTRVVDVIMTDPKGATTDIAKELYNAWQNGEVVGLWRLDLNTLSYNTEGKRQVNAEFSKCLIGNLPETEGLGAAQQSNITFDVIGVARRYDSNENPYHLTEDDLPEGAFDNMEKFYNFAKGTEVGVENGAIVDKTTSDVTSGVADNYTLGPKAK</sequence>
<reference evidence="1" key="1">
    <citation type="submission" date="2013-10" db="EMBL/GenBank/DDBJ databases">
        <authorList>
            <person name="Crossman L."/>
        </authorList>
    </citation>
    <scope>NUCLEOTIDE SEQUENCE</scope>
</reference>
<accession>V6DJW8</accession>
<organism evidence="1">
    <name type="scientific">Ligilactobacillus salivarius cp400</name>
    <dbReference type="NCBI Taxonomy" id="1273133"/>
    <lineage>
        <taxon>Bacteria</taxon>
        <taxon>Bacillati</taxon>
        <taxon>Bacillota</taxon>
        <taxon>Bacilli</taxon>
        <taxon>Lactobacillales</taxon>
        <taxon>Lactobacillaceae</taxon>
        <taxon>Ligilactobacillus</taxon>
    </lineage>
</organism>
<proteinExistence type="predicted"/>
<evidence type="ECO:0000313" key="1">
    <source>
        <dbReference type="EMBL" id="CDK35036.1"/>
    </source>
</evidence>
<name>V6DJW8_9LACO</name>
<dbReference type="AlphaFoldDB" id="V6DJW8"/>